<dbReference type="AlphaFoldDB" id="A0A085LZ54"/>
<keyword evidence="4" id="KW-1185">Reference proteome</keyword>
<reference evidence="2 4" key="1">
    <citation type="journal article" date="2014" name="Nat. Genet.">
        <title>Genome and transcriptome of the porcine whipworm Trichuris suis.</title>
        <authorList>
            <person name="Jex A.R."/>
            <person name="Nejsum P."/>
            <person name="Schwarz E.M."/>
            <person name="Hu L."/>
            <person name="Young N.D."/>
            <person name="Hall R.S."/>
            <person name="Korhonen P.K."/>
            <person name="Liao S."/>
            <person name="Thamsborg S."/>
            <person name="Xia J."/>
            <person name="Xu P."/>
            <person name="Wang S."/>
            <person name="Scheerlinck J.P."/>
            <person name="Hofmann A."/>
            <person name="Sternberg P.W."/>
            <person name="Wang J."/>
            <person name="Gasser R.B."/>
        </authorList>
    </citation>
    <scope>NUCLEOTIDE SEQUENCE [LARGE SCALE GENOMIC DNA]</scope>
    <source>
        <strain evidence="3">DCEP-RM93F</strain>
        <strain evidence="2">DCEP-RM93M</strain>
    </source>
</reference>
<protein>
    <submittedName>
        <fullName evidence="2">Uncharacterized protein</fullName>
    </submittedName>
</protein>
<organism evidence="2 4">
    <name type="scientific">Trichuris suis</name>
    <name type="common">pig whipworm</name>
    <dbReference type="NCBI Taxonomy" id="68888"/>
    <lineage>
        <taxon>Eukaryota</taxon>
        <taxon>Metazoa</taxon>
        <taxon>Ecdysozoa</taxon>
        <taxon>Nematoda</taxon>
        <taxon>Enoplea</taxon>
        <taxon>Dorylaimia</taxon>
        <taxon>Trichinellida</taxon>
        <taxon>Trichuridae</taxon>
        <taxon>Trichuris</taxon>
    </lineage>
</organism>
<sequence>MAAQSWNSLMQNTLGNSWNKILTGRRPSVGLGSNDADQVMEEITHSVGMVSICTECDKPDVERQQWLACDSEDQGYQVMNDEEIIEFVLNQAADTEEEEEDGNKMDELGDLKPEQALPSNNEAFHYLEEALRWFET</sequence>
<evidence type="ECO:0000256" key="1">
    <source>
        <dbReference type="SAM" id="MobiDB-lite"/>
    </source>
</evidence>
<evidence type="ECO:0000313" key="4">
    <source>
        <dbReference type="Proteomes" id="UP000030764"/>
    </source>
</evidence>
<evidence type="ECO:0000313" key="2">
    <source>
        <dbReference type="EMBL" id="KFD50250.1"/>
    </source>
</evidence>
<name>A0A085LZ54_9BILA</name>
<feature type="region of interest" description="Disordered" evidence="1">
    <location>
        <begin position="93"/>
        <end position="120"/>
    </location>
</feature>
<dbReference type="Proteomes" id="UP000030758">
    <property type="component" value="Unassembled WGS sequence"/>
</dbReference>
<dbReference type="Proteomes" id="UP000030764">
    <property type="component" value="Unassembled WGS sequence"/>
</dbReference>
<dbReference type="EMBL" id="KL367519">
    <property type="protein sequence ID" value="KFD66934.1"/>
    <property type="molecule type" value="Genomic_DNA"/>
</dbReference>
<dbReference type="EMBL" id="KL363256">
    <property type="protein sequence ID" value="KFD50250.1"/>
    <property type="molecule type" value="Genomic_DNA"/>
</dbReference>
<accession>A0A085LZ54</accession>
<proteinExistence type="predicted"/>
<gene>
    <name evidence="2" type="ORF">M513_08878</name>
    <name evidence="3" type="ORF">M514_08878</name>
</gene>
<evidence type="ECO:0000313" key="3">
    <source>
        <dbReference type="EMBL" id="KFD66934.1"/>
    </source>
</evidence>
<feature type="compositionally biased region" description="Basic and acidic residues" evidence="1">
    <location>
        <begin position="102"/>
        <end position="113"/>
    </location>
</feature>